<keyword evidence="2" id="KW-0812">Transmembrane</keyword>
<feature type="non-terminal residue" evidence="3">
    <location>
        <position position="1"/>
    </location>
</feature>
<feature type="region of interest" description="Disordered" evidence="1">
    <location>
        <begin position="50"/>
        <end position="75"/>
    </location>
</feature>
<gene>
    <name evidence="3" type="ORF">KIPB_013199</name>
</gene>
<evidence type="ECO:0000313" key="4">
    <source>
        <dbReference type="Proteomes" id="UP000265618"/>
    </source>
</evidence>
<protein>
    <submittedName>
        <fullName evidence="3">Uncharacterized protein</fullName>
    </submittedName>
</protein>
<evidence type="ECO:0000256" key="2">
    <source>
        <dbReference type="SAM" id="Phobius"/>
    </source>
</evidence>
<comment type="caution">
    <text evidence="3">The sequence shown here is derived from an EMBL/GenBank/DDBJ whole genome shotgun (WGS) entry which is preliminary data.</text>
</comment>
<sequence>MSGKADGKEEGGKCLQALTVVVMALFGAVLAAVLGKVLVGVSEMESPPEALPFPIKTAPPTGSTAATERLIARNP</sequence>
<proteinExistence type="predicted"/>
<keyword evidence="4" id="KW-1185">Reference proteome</keyword>
<evidence type="ECO:0000256" key="1">
    <source>
        <dbReference type="SAM" id="MobiDB-lite"/>
    </source>
</evidence>
<reference evidence="3 4" key="1">
    <citation type="journal article" date="2018" name="PLoS ONE">
        <title>The draft genome of Kipferlia bialata reveals reductive genome evolution in fornicate parasites.</title>
        <authorList>
            <person name="Tanifuji G."/>
            <person name="Takabayashi S."/>
            <person name="Kume K."/>
            <person name="Takagi M."/>
            <person name="Nakayama T."/>
            <person name="Kamikawa R."/>
            <person name="Inagaki Y."/>
            <person name="Hashimoto T."/>
        </authorList>
    </citation>
    <scope>NUCLEOTIDE SEQUENCE [LARGE SCALE GENOMIC DNA]</scope>
    <source>
        <strain evidence="3">NY0173</strain>
    </source>
</reference>
<organism evidence="3 4">
    <name type="scientific">Kipferlia bialata</name>
    <dbReference type="NCBI Taxonomy" id="797122"/>
    <lineage>
        <taxon>Eukaryota</taxon>
        <taxon>Metamonada</taxon>
        <taxon>Carpediemonas-like organisms</taxon>
        <taxon>Kipferlia</taxon>
    </lineage>
</organism>
<accession>A0A9K3D8Y1</accession>
<keyword evidence="2" id="KW-1133">Transmembrane helix</keyword>
<name>A0A9K3D8Y1_9EUKA</name>
<evidence type="ECO:0000313" key="3">
    <source>
        <dbReference type="EMBL" id="GIQ90412.1"/>
    </source>
</evidence>
<feature type="transmembrane region" description="Helical" evidence="2">
    <location>
        <begin position="15"/>
        <end position="39"/>
    </location>
</feature>
<keyword evidence="2" id="KW-0472">Membrane</keyword>
<dbReference type="EMBL" id="BDIP01006148">
    <property type="protein sequence ID" value="GIQ90412.1"/>
    <property type="molecule type" value="Genomic_DNA"/>
</dbReference>
<dbReference type="Proteomes" id="UP000265618">
    <property type="component" value="Unassembled WGS sequence"/>
</dbReference>
<dbReference type="AlphaFoldDB" id="A0A9K3D8Y1"/>